<feature type="active site" evidence="10 12">
    <location>
        <position position="122"/>
    </location>
</feature>
<dbReference type="GO" id="GO:0006508">
    <property type="term" value="P:proteolysis"/>
    <property type="evidence" value="ECO:0007669"/>
    <property type="project" value="UniProtKB-KW"/>
</dbReference>
<organismHost>
    <name type="scientific">Equus caballus</name>
    <name type="common">Horse</name>
    <dbReference type="NCBI Taxonomy" id="9796"/>
</organismHost>
<keyword evidence="1 10" id="KW-1048">Host nucleus</keyword>
<feature type="site" description="Cleavage; by autolysis" evidence="10">
    <location>
        <begin position="51"/>
        <end position="52"/>
    </location>
</feature>
<protein>
    <recommendedName>
        <fullName evidence="10">Protease</fullName>
        <ecNumber evidence="10">3.4.22.39</ecNumber>
    </recommendedName>
    <alternativeName>
        <fullName evidence="10">Adenain</fullName>
    </alternativeName>
    <alternativeName>
        <fullName evidence="10">Adenovirus protease</fullName>
        <shortName evidence="10">AVP</shortName>
    </alternativeName>
    <alternativeName>
        <fullName evidence="10">Adenovirus proteinase</fullName>
    </alternativeName>
    <alternativeName>
        <fullName evidence="10">Endoprotease</fullName>
    </alternativeName>
</protein>
<evidence type="ECO:0000256" key="2">
    <source>
        <dbReference type="ARBA" id="ARBA00022670"/>
    </source>
</evidence>
<name>A0A0K1DCS1_ADEE2</name>
<evidence type="ECO:0000256" key="8">
    <source>
        <dbReference type="ARBA" id="ARBA00023125"/>
    </source>
</evidence>
<dbReference type="SUPFAM" id="SSF54001">
    <property type="entry name" value="Cysteine proteinases"/>
    <property type="match status" value="1"/>
</dbReference>
<dbReference type="HAMAP" id="MF_04059">
    <property type="entry name" value="ADV_PRO"/>
    <property type="match status" value="1"/>
</dbReference>
<gene>
    <name evidence="10" type="primary">L3</name>
</gene>
<dbReference type="Proteomes" id="UP000102399">
    <property type="component" value="Segment"/>
</dbReference>
<keyword evidence="14" id="KW-1185">Reference proteome</keyword>
<comment type="function">
    <text evidence="10">Cleaves viral precursor proteins (pTP, pIIIa, pVI, pVII, pVIII, and pX) inside newly assembled particles giving rise to mature virions. Protease complexed to its cofactor slides along the viral DNA to specifically locate and cleave the viral precursors. Mature virions have a weakened organization compared to the unmature virions, thereby facilitating subsequent uncoating. Without maturation, the particle lacks infectivity and is unable to uncoat. Late in adenovirus infection, in the cytoplasm, may participate in the cytoskeleton destruction. Cleaves host cell cytoskeletal keratins K7 and K18.</text>
</comment>
<dbReference type="KEGG" id="vg:25396003"/>
<accession>A0A0K1DCS1</accession>
<evidence type="ECO:0000256" key="11">
    <source>
        <dbReference type="PIRNR" id="PIRNR001218"/>
    </source>
</evidence>
<comment type="subunit">
    <text evidence="10">Interacts with protease cofactor pVI-C; this interaction is necessary for protease activation.</text>
</comment>
<feature type="disulfide bond" description="Interchain (with C-10 in cleaved protease cofactor pVI-C)" evidence="10">
    <location>
        <position position="104"/>
    </location>
</feature>
<evidence type="ECO:0000313" key="13">
    <source>
        <dbReference type="EMBL" id="AKT26034.1"/>
    </source>
</evidence>
<sequence length="202" mass="23079">MGSTETELKRILSDLNVTPLLLGTYDKRFPGFVSKAKPACAIVNTAFRETGGEHWIAMAWYPPNNSFYMFDPFGFSDQKLKQIYDFEYQGLLRRSALTSSKDRCVQLIRSTDTVQGPNSAACGLFCCLFLKSFACYPARPMNGNPIIDIVRGVPNERLTDPSSLPILYRNQENMYAFLENHSPYFVSHEREIKRKTAFDYIQ</sequence>
<evidence type="ECO:0000256" key="1">
    <source>
        <dbReference type="ARBA" id="ARBA00022562"/>
    </source>
</evidence>
<feature type="active site" evidence="10 12">
    <location>
        <position position="54"/>
    </location>
</feature>
<comment type="activity regulation">
    <text evidence="10">Requires DNA and protease cofactor for maximal activation. Inside nascent virions, becomes partially activated by binding to the viral DNA, allowing it to cleave the cofactor that binds to the protease and fully activates it. Actin, like the viral protease cofactor, seems to act as a cofactor in the cleavage of cytokeratin 18 and of actin itself.</text>
</comment>
<keyword evidence="4 10" id="KW-0788">Thiol protease</keyword>
<dbReference type="RefSeq" id="YP_009162358.1">
    <property type="nucleotide sequence ID" value="NC_027705.1"/>
</dbReference>
<dbReference type="Gene3D" id="3.40.395.10">
    <property type="entry name" value="Adenoviral Proteinase, Chain A"/>
    <property type="match status" value="1"/>
</dbReference>
<feature type="active site" evidence="10 12">
    <location>
        <position position="71"/>
    </location>
</feature>
<dbReference type="GO" id="GO:0004197">
    <property type="term" value="F:cysteine-type endopeptidase activity"/>
    <property type="evidence" value="ECO:0007669"/>
    <property type="project" value="UniProtKB-UniRule"/>
</dbReference>
<dbReference type="GO" id="GO:0042025">
    <property type="term" value="C:host cell nucleus"/>
    <property type="evidence" value="ECO:0007669"/>
    <property type="project" value="UniProtKB-SubCell"/>
</dbReference>
<comment type="catalytic activity">
    <reaction evidence="10 11">
        <text>Cleaves proteins of the adenovirus and its host cell at two consensus sites: -Yaa-Xaa-Gly-Gly-|-Xaa- and -Yaa-Xaa-Gly-Xaa-|-Gly- (in which Yaa is Met, Ile or Leu, and Xaa is any amino acid).</text>
        <dbReference type="EC" id="3.4.22.39"/>
    </reaction>
</comment>
<keyword evidence="2 10" id="KW-0645">Protease</keyword>
<dbReference type="GO" id="GO:0003677">
    <property type="term" value="F:DNA binding"/>
    <property type="evidence" value="ECO:0007669"/>
    <property type="project" value="UniProtKB-UniRule"/>
</dbReference>
<evidence type="ECO:0000256" key="3">
    <source>
        <dbReference type="ARBA" id="ARBA00022801"/>
    </source>
</evidence>
<comment type="similarity">
    <text evidence="10 11">Belongs to the peptidase C5 family.</text>
</comment>
<dbReference type="Pfam" id="PF00770">
    <property type="entry name" value="Peptidase_C5"/>
    <property type="match status" value="1"/>
</dbReference>
<evidence type="ECO:0000256" key="12">
    <source>
        <dbReference type="PIRSR" id="PIRSR001218-1"/>
    </source>
</evidence>
<keyword evidence="5 10" id="KW-0068">Autocatalytic cleavage</keyword>
<dbReference type="InterPro" id="IPR038765">
    <property type="entry name" value="Papain-like_cys_pep_sf"/>
</dbReference>
<evidence type="ECO:0000256" key="9">
    <source>
        <dbReference type="ARBA" id="ARBA00023157"/>
    </source>
</evidence>
<evidence type="ECO:0000256" key="5">
    <source>
        <dbReference type="ARBA" id="ARBA00022813"/>
    </source>
</evidence>
<keyword evidence="9 10" id="KW-1015">Disulfide bond</keyword>
<dbReference type="EMBL" id="KT160425">
    <property type="protein sequence ID" value="AKT26034.1"/>
    <property type="molecule type" value="Genomic_DNA"/>
</dbReference>
<dbReference type="EC" id="3.4.22.39" evidence="10"/>
<comment type="subcellular location">
    <subcellularLocation>
        <location evidence="10">Virion</location>
    </subcellularLocation>
    <subcellularLocation>
        <location evidence="10">Host nucleus</location>
    </subcellularLocation>
    <text evidence="10">Present in about 10 copies per virion.</text>
</comment>
<evidence type="ECO:0000256" key="7">
    <source>
        <dbReference type="ARBA" id="ARBA00022921"/>
    </source>
</evidence>
<keyword evidence="6 10" id="KW-0946">Virion</keyword>
<comment type="induction">
    <text evidence="10">Expressed in the late phase of the viral replicative cycle.</text>
</comment>
<dbReference type="OrthoDB" id="9248at10239"/>
<evidence type="ECO:0000313" key="14">
    <source>
        <dbReference type="Proteomes" id="UP000102399"/>
    </source>
</evidence>
<proteinExistence type="evidence at transcript level"/>
<evidence type="ECO:0000256" key="4">
    <source>
        <dbReference type="ARBA" id="ARBA00022807"/>
    </source>
</evidence>
<evidence type="ECO:0000256" key="10">
    <source>
        <dbReference type="HAMAP-Rule" id="MF_04059"/>
    </source>
</evidence>
<keyword evidence="7 10" id="KW-0426">Late protein</keyword>
<evidence type="ECO:0000256" key="6">
    <source>
        <dbReference type="ARBA" id="ARBA00022844"/>
    </source>
</evidence>
<keyword evidence="8 10" id="KW-0238">DNA-binding</keyword>
<dbReference type="GO" id="GO:0044423">
    <property type="term" value="C:virion component"/>
    <property type="evidence" value="ECO:0007669"/>
    <property type="project" value="UniProtKB-UniRule"/>
</dbReference>
<dbReference type="InterPro" id="IPR000855">
    <property type="entry name" value="Peptidase_C5"/>
</dbReference>
<keyword evidence="3 10" id="KW-0378">Hydrolase</keyword>
<comment type="miscellaneous">
    <text evidence="10">All late proteins expressed from the major late promoter are produced by alternative splicing and alternative polyadenylation of the same gene giving rise to non-overlapping ORFs. A leader sequence is present in the N-terminus of all these mRNAs and is recognized by the viral shutoff protein to provide expression although conventional translation via ribosome scanning from the cap has been shut off in the host cell.</text>
</comment>
<dbReference type="PIRSF" id="PIRSF001218">
    <property type="entry name" value="Protease_ADV"/>
    <property type="match status" value="1"/>
</dbReference>
<organism evidence="13 14">
    <name type="scientific">Equine adenovirus B serotype 2</name>
    <name type="common">EAdV-2</name>
    <name type="synonym">Equine adenovirus 2</name>
    <dbReference type="NCBI Taxonomy" id="67603"/>
    <lineage>
        <taxon>Viruses</taxon>
        <taxon>Varidnaviria</taxon>
        <taxon>Bamfordvirae</taxon>
        <taxon>Preplasmiviricota</taxon>
        <taxon>Polisuviricotina</taxon>
        <taxon>Pharingeaviricetes</taxon>
        <taxon>Rowavirales</taxon>
        <taxon>Adenoviridae</taxon>
        <taxon>Mastadenovirus</taxon>
        <taxon>Mastadenovirus equidae</taxon>
        <taxon>Equine mastadenovirus B</taxon>
    </lineage>
</organism>
<reference evidence="13 14" key="1">
    <citation type="journal article" date="2015" name="Vet. Microbiol.">
        <title>Characterisation of the Equine adenovirus 2 genome.</title>
        <authorList>
            <person name="Giles C."/>
            <person name="Vanniasinkam T."/>
            <person name="Barton M."/>
            <person name="Mahony T.J."/>
        </authorList>
    </citation>
    <scope>NUCLEOTIDE SEQUENCE [LARGE SCALE GENOMIC DNA]</scope>
    <source>
        <strain evidence="13">EAdV2.385/75.9</strain>
    </source>
</reference>
<dbReference type="PRINTS" id="PR00703">
    <property type="entry name" value="ADVENDOPTASE"/>
</dbReference>